<dbReference type="GO" id="GO:0004467">
    <property type="term" value="F:long-chain fatty acid-CoA ligase activity"/>
    <property type="evidence" value="ECO:0007669"/>
    <property type="project" value="TreeGrafter"/>
</dbReference>
<evidence type="ECO:0000256" key="3">
    <source>
        <dbReference type="ARBA" id="ARBA00023098"/>
    </source>
</evidence>
<dbReference type="InterPro" id="IPR042099">
    <property type="entry name" value="ANL_N_sf"/>
</dbReference>
<reference evidence="5" key="1">
    <citation type="submission" date="2020-05" db="EMBL/GenBank/DDBJ databases">
        <authorList>
            <person name="Chiriac C."/>
            <person name="Salcher M."/>
            <person name="Ghai R."/>
            <person name="Kavagutti S V."/>
        </authorList>
    </citation>
    <scope>NUCLEOTIDE SEQUENCE</scope>
</reference>
<dbReference type="EMBL" id="CAFBMK010000065">
    <property type="protein sequence ID" value="CAB4912653.1"/>
    <property type="molecule type" value="Genomic_DNA"/>
</dbReference>
<keyword evidence="1" id="KW-0436">Ligase</keyword>
<evidence type="ECO:0000256" key="1">
    <source>
        <dbReference type="ARBA" id="ARBA00022598"/>
    </source>
</evidence>
<dbReference type="AlphaFoldDB" id="A0A6J7H7D7"/>
<organism evidence="5">
    <name type="scientific">freshwater metagenome</name>
    <dbReference type="NCBI Taxonomy" id="449393"/>
    <lineage>
        <taxon>unclassified sequences</taxon>
        <taxon>metagenomes</taxon>
        <taxon>ecological metagenomes</taxon>
    </lineage>
</organism>
<dbReference type="PANTHER" id="PTHR43272">
    <property type="entry name" value="LONG-CHAIN-FATTY-ACID--COA LIGASE"/>
    <property type="match status" value="1"/>
</dbReference>
<feature type="domain" description="AMP-dependent synthetase/ligase" evidence="4">
    <location>
        <begin position="24"/>
        <end position="429"/>
    </location>
</feature>
<protein>
    <submittedName>
        <fullName evidence="5">Unannotated protein</fullName>
    </submittedName>
</protein>
<evidence type="ECO:0000256" key="2">
    <source>
        <dbReference type="ARBA" id="ARBA00022832"/>
    </source>
</evidence>
<proteinExistence type="predicted"/>
<dbReference type="Gene3D" id="3.40.50.12780">
    <property type="entry name" value="N-terminal domain of ligase-like"/>
    <property type="match status" value="1"/>
</dbReference>
<dbReference type="Pfam" id="PF23562">
    <property type="entry name" value="AMP-binding_C_3"/>
    <property type="match status" value="1"/>
</dbReference>
<evidence type="ECO:0000313" key="5">
    <source>
        <dbReference type="EMBL" id="CAB4912653.1"/>
    </source>
</evidence>
<dbReference type="GO" id="GO:0016020">
    <property type="term" value="C:membrane"/>
    <property type="evidence" value="ECO:0007669"/>
    <property type="project" value="TreeGrafter"/>
</dbReference>
<sequence length="600" mass="64101">MSTSPTTPPGVSAVGDTVADLAFRAAEAFGDRPYATYQTAPDEWTERSYRSLGEDVEAFGLGLLGLGLQAGDRVAVLGGTRPLWSVAHLAIVATGAVHVSVYPTSSPEECAWVVGDSGARGIVCESAEQVAKIAKVRDELPALEWIVVLDGEADGAITLDELRARAGEHEGQELRDRAAAVTPEDPYVFMYTSGTTGPPKGCVLSHGNYRFMIGASGALAPMDDEDSVLYLFLPLAHAFALLFQLCAFDAGAKIAYWGGDTARIVPELTQTRPTVLPSVPRIFEKIYTLAVGSKPKEEQAQILGAARLGVQVRELQARGEPVPAELQEPFDRAEEALYKNVRALFGGRLSRAVTGAAPIAKEILEFFYGCGVPVMEGYGMTETATGASVNTPDAYRFGTVGRPLPGVEAKIAEDGELLIKGGNVFQGYHGMEDASFGAITDGWLHTGDLGSIDADGFVSIVGRKKDIIITAGGKNLTPANLENDLKRSPWISQAVMHGDRRPYPVVLVTLDAETIVPWAESRGLPTDLGELSRHPEVVAMVQAEVDAANAKLAGVEQVKKVLILDRDLTPETGELTPTLKVKRNVVNERFADQLDALYAS</sequence>
<keyword evidence="2" id="KW-0276">Fatty acid metabolism</keyword>
<evidence type="ECO:0000259" key="4">
    <source>
        <dbReference type="Pfam" id="PF00501"/>
    </source>
</evidence>
<dbReference type="GO" id="GO:0005783">
    <property type="term" value="C:endoplasmic reticulum"/>
    <property type="evidence" value="ECO:0007669"/>
    <property type="project" value="TreeGrafter"/>
</dbReference>
<name>A0A6J7H7D7_9ZZZZ</name>
<accession>A0A6J7H7D7</accession>
<gene>
    <name evidence="5" type="ORF">UFOPK3564_01356</name>
</gene>
<dbReference type="PANTHER" id="PTHR43272:SF32">
    <property type="entry name" value="AMP-DEPENDENT SYNTHETASE_LIGASE DOMAIN-CONTAINING PROTEIN"/>
    <property type="match status" value="1"/>
</dbReference>
<dbReference type="CDD" id="cd05907">
    <property type="entry name" value="VL_LC_FACS_like"/>
    <property type="match status" value="1"/>
</dbReference>
<dbReference type="SUPFAM" id="SSF56801">
    <property type="entry name" value="Acetyl-CoA synthetase-like"/>
    <property type="match status" value="1"/>
</dbReference>
<dbReference type="PROSITE" id="PS00455">
    <property type="entry name" value="AMP_BINDING"/>
    <property type="match status" value="1"/>
</dbReference>
<dbReference type="InterPro" id="IPR020845">
    <property type="entry name" value="AMP-binding_CS"/>
</dbReference>
<dbReference type="InterPro" id="IPR000873">
    <property type="entry name" value="AMP-dep_synth/lig_dom"/>
</dbReference>
<dbReference type="Pfam" id="PF00501">
    <property type="entry name" value="AMP-binding"/>
    <property type="match status" value="1"/>
</dbReference>
<keyword evidence="3" id="KW-0443">Lipid metabolism</keyword>